<dbReference type="FunFam" id="3.40.47.10:FF:000027">
    <property type="entry name" value="3-oxoacyl-[acyl-carrier-protein] synthase 2"/>
    <property type="match status" value="1"/>
</dbReference>
<evidence type="ECO:0000256" key="17">
    <source>
        <dbReference type="RuleBase" id="RU003694"/>
    </source>
</evidence>
<dbReference type="Pfam" id="PF02801">
    <property type="entry name" value="Ketoacyl-synt_C"/>
    <property type="match status" value="1"/>
</dbReference>
<proteinExistence type="inferred from homology"/>
<dbReference type="InterPro" id="IPR017568">
    <property type="entry name" value="3-oxoacyl-ACP_synth-2"/>
</dbReference>
<dbReference type="PROSITE" id="PS00606">
    <property type="entry name" value="KS3_1"/>
    <property type="match status" value="1"/>
</dbReference>
<evidence type="ECO:0000256" key="8">
    <source>
        <dbReference type="ARBA" id="ARBA00022832"/>
    </source>
</evidence>
<evidence type="ECO:0000313" key="21">
    <source>
        <dbReference type="Proteomes" id="UP000663760"/>
    </source>
</evidence>
<sequence length="407" mass="43477">MGVVSAFGTDVDCFYNKLLDGQSGVSLIDRFDTSSLPVKFAGQIRSFPEEERMDEKIISYLDPCWRYCLVAGTNALEHANLGPEVLKAMDRSRIGVLMGSSMGGMTMFSSGVDDFSRGGGYKQMSPFFIPCSVTNMGAALLASHLNLTGPAYSISTACSTGNSCLHAAANHIKEGEVEVMLAGGTDSPVLPCVIGGFSACRALSQRNSEPQRASRPWDKERDGFVLGEGSAALIMESLEHARKRGASIIVEYLGGALTCDAYHMTDPRPDGMGIYSCILKSLEDSGVSPEEVNYINAHATSTLAGDLIEVNAIKKVFKDTSEIKMNGTKSMIGHCLGAAGAIEAIATIKAITTSWLHPTINQDNLEPEVTIDTIPKSKQEHEVHVAISNSFGFGGQNSVVVFAPFIL</sequence>
<evidence type="ECO:0000256" key="12">
    <source>
        <dbReference type="ARBA" id="ARBA00023315"/>
    </source>
</evidence>
<dbReference type="PANTHER" id="PTHR11712">
    <property type="entry name" value="POLYKETIDE SYNTHASE-RELATED"/>
    <property type="match status" value="1"/>
</dbReference>
<accession>A0A7I8KBP5</accession>
<dbReference type="OrthoDB" id="5334845at2759"/>
<dbReference type="GO" id="GO:0009507">
    <property type="term" value="C:chloroplast"/>
    <property type="evidence" value="ECO:0007669"/>
    <property type="project" value="UniProtKB-SubCell"/>
</dbReference>
<keyword evidence="8" id="KW-0276">Fatty acid metabolism</keyword>
<dbReference type="PIRSF" id="PIRSF000447">
    <property type="entry name" value="KAS_II"/>
    <property type="match status" value="1"/>
</dbReference>
<evidence type="ECO:0000256" key="3">
    <source>
        <dbReference type="ARBA" id="ARBA00011738"/>
    </source>
</evidence>
<dbReference type="InterPro" id="IPR020841">
    <property type="entry name" value="PKS_Beta-ketoAc_synthase_dom"/>
</dbReference>
<comment type="similarity">
    <text evidence="2 15 17">Belongs to the thiolase-like superfamily. Beta-ketoacyl-ACP synthases family.</text>
</comment>
<evidence type="ECO:0000256" key="2">
    <source>
        <dbReference type="ARBA" id="ARBA00008467"/>
    </source>
</evidence>
<gene>
    <name evidence="20" type="ORF">SI8410_04005149</name>
</gene>
<dbReference type="SUPFAM" id="SSF53901">
    <property type="entry name" value="Thiolase-like"/>
    <property type="match status" value="2"/>
</dbReference>
<dbReference type="Gene3D" id="3.40.47.10">
    <property type="match status" value="1"/>
</dbReference>
<evidence type="ECO:0000256" key="4">
    <source>
        <dbReference type="ARBA" id="ARBA00022516"/>
    </source>
</evidence>
<dbReference type="SMART" id="SM00825">
    <property type="entry name" value="PKS_KS"/>
    <property type="match status" value="1"/>
</dbReference>
<dbReference type="CDD" id="cd00834">
    <property type="entry name" value="KAS_I_II"/>
    <property type="match status" value="1"/>
</dbReference>
<feature type="domain" description="Ig-like" evidence="18">
    <location>
        <begin position="150"/>
        <end position="293"/>
    </location>
</feature>
<dbReference type="PANTHER" id="PTHR11712:SF330">
    <property type="entry name" value="BETA-KETOACYL-[ACYL-CARRIER-PROTEIN] SYNTHASE I"/>
    <property type="match status" value="1"/>
</dbReference>
<dbReference type="InterPro" id="IPR007110">
    <property type="entry name" value="Ig-like_dom"/>
</dbReference>
<evidence type="ECO:0000256" key="10">
    <source>
        <dbReference type="ARBA" id="ARBA00023098"/>
    </source>
</evidence>
<keyword evidence="5" id="KW-0150">Chloroplast</keyword>
<dbReference type="InterPro" id="IPR000794">
    <property type="entry name" value="Beta-ketoacyl_synthase"/>
</dbReference>
<evidence type="ECO:0000256" key="15">
    <source>
        <dbReference type="PIRNR" id="PIRNR000447"/>
    </source>
</evidence>
<dbReference type="NCBIfam" id="NF005589">
    <property type="entry name" value="PRK07314.1"/>
    <property type="match status" value="1"/>
</dbReference>
<reference evidence="20" key="1">
    <citation type="submission" date="2020-02" db="EMBL/GenBank/DDBJ databases">
        <authorList>
            <person name="Scholz U."/>
            <person name="Mascher M."/>
            <person name="Fiebig A."/>
        </authorList>
    </citation>
    <scope>NUCLEOTIDE SEQUENCE</scope>
</reference>
<dbReference type="AlphaFoldDB" id="A0A7I8KBP5"/>
<comment type="subcellular location">
    <subcellularLocation>
        <location evidence="1">Plastid</location>
        <location evidence="1">Chloroplast</location>
    </subcellularLocation>
</comment>
<dbReference type="InterPro" id="IPR016039">
    <property type="entry name" value="Thiolase-like"/>
</dbReference>
<evidence type="ECO:0000256" key="6">
    <source>
        <dbReference type="ARBA" id="ARBA00022640"/>
    </source>
</evidence>
<comment type="catalytic activity">
    <reaction evidence="13">
        <text>a fatty acyl-[ACP] + malonyl-[ACP] + H(+) = a 3-oxoacyl-[ACP] + holo-[ACP] + CO2</text>
        <dbReference type="Rhea" id="RHEA:22836"/>
        <dbReference type="Rhea" id="RHEA-COMP:9623"/>
        <dbReference type="Rhea" id="RHEA-COMP:9685"/>
        <dbReference type="Rhea" id="RHEA-COMP:9916"/>
        <dbReference type="Rhea" id="RHEA-COMP:14125"/>
        <dbReference type="ChEBI" id="CHEBI:15378"/>
        <dbReference type="ChEBI" id="CHEBI:16526"/>
        <dbReference type="ChEBI" id="CHEBI:64479"/>
        <dbReference type="ChEBI" id="CHEBI:78449"/>
        <dbReference type="ChEBI" id="CHEBI:78776"/>
        <dbReference type="ChEBI" id="CHEBI:138651"/>
        <dbReference type="EC" id="2.3.1.41"/>
    </reaction>
</comment>
<evidence type="ECO:0000256" key="5">
    <source>
        <dbReference type="ARBA" id="ARBA00022528"/>
    </source>
</evidence>
<keyword evidence="12" id="KW-0012">Acyltransferase</keyword>
<keyword evidence="6" id="KW-0934">Plastid</keyword>
<evidence type="ECO:0000256" key="9">
    <source>
        <dbReference type="ARBA" id="ARBA00022946"/>
    </source>
</evidence>
<feature type="active site" description="For beta-ketoacyl synthase activity" evidence="16">
    <location>
        <position position="158"/>
    </location>
</feature>
<evidence type="ECO:0000313" key="20">
    <source>
        <dbReference type="EMBL" id="CAA7394488.1"/>
    </source>
</evidence>
<evidence type="ECO:0000256" key="11">
    <source>
        <dbReference type="ARBA" id="ARBA00023160"/>
    </source>
</evidence>
<dbReference type="InterPro" id="IPR018201">
    <property type="entry name" value="Ketoacyl_synth_AS"/>
</dbReference>
<evidence type="ECO:0000256" key="16">
    <source>
        <dbReference type="PIRSR" id="PIRSR000447-1"/>
    </source>
</evidence>
<keyword evidence="21" id="KW-1185">Reference proteome</keyword>
<organism evidence="20 21">
    <name type="scientific">Spirodela intermedia</name>
    <name type="common">Intermediate duckweed</name>
    <dbReference type="NCBI Taxonomy" id="51605"/>
    <lineage>
        <taxon>Eukaryota</taxon>
        <taxon>Viridiplantae</taxon>
        <taxon>Streptophyta</taxon>
        <taxon>Embryophyta</taxon>
        <taxon>Tracheophyta</taxon>
        <taxon>Spermatophyta</taxon>
        <taxon>Magnoliopsida</taxon>
        <taxon>Liliopsida</taxon>
        <taxon>Araceae</taxon>
        <taxon>Lemnoideae</taxon>
        <taxon>Spirodela</taxon>
    </lineage>
</organism>
<dbReference type="GO" id="GO:0004315">
    <property type="term" value="F:3-oxoacyl-[acyl-carrier-protein] synthase activity"/>
    <property type="evidence" value="ECO:0007669"/>
    <property type="project" value="UniProtKB-EC"/>
</dbReference>
<keyword evidence="9" id="KW-0809">Transit peptide</keyword>
<dbReference type="PROSITE" id="PS50835">
    <property type="entry name" value="IG_LIKE"/>
    <property type="match status" value="1"/>
</dbReference>
<evidence type="ECO:0000256" key="13">
    <source>
        <dbReference type="ARBA" id="ARBA00049541"/>
    </source>
</evidence>
<dbReference type="EMBL" id="LR746267">
    <property type="protein sequence ID" value="CAA7394488.1"/>
    <property type="molecule type" value="Genomic_DNA"/>
</dbReference>
<comment type="subunit">
    <text evidence="3">Homodimer.</text>
</comment>
<keyword evidence="7 15" id="KW-0808">Transferase</keyword>
<evidence type="ECO:0000256" key="1">
    <source>
        <dbReference type="ARBA" id="ARBA00004229"/>
    </source>
</evidence>
<feature type="domain" description="Ketosynthase family 3 (KS3)" evidence="19">
    <location>
        <begin position="1"/>
        <end position="404"/>
    </location>
</feature>
<keyword evidence="11 15" id="KW-0275">Fatty acid biosynthesis</keyword>
<evidence type="ECO:0000256" key="7">
    <source>
        <dbReference type="ARBA" id="ARBA00022679"/>
    </source>
</evidence>
<comment type="function">
    <text evidence="14">Catalyzes the condensation reaction of fatty acid synthesis by the addition to an acyl acceptor of two carbons from malonyl-ACP. Specific for elongation from C-10 to unsaturated C-16 and C-18 fatty acids.</text>
</comment>
<keyword evidence="4 15" id="KW-0444">Lipid biosynthesis</keyword>
<keyword evidence="10" id="KW-0443">Lipid metabolism</keyword>
<dbReference type="InterPro" id="IPR014031">
    <property type="entry name" value="Ketoacyl_synth_C"/>
</dbReference>
<dbReference type="Proteomes" id="UP000663760">
    <property type="component" value="Chromosome 4"/>
</dbReference>
<dbReference type="GO" id="GO:0005739">
    <property type="term" value="C:mitochondrion"/>
    <property type="evidence" value="ECO:0007669"/>
    <property type="project" value="TreeGrafter"/>
</dbReference>
<dbReference type="PROSITE" id="PS52004">
    <property type="entry name" value="KS3_2"/>
    <property type="match status" value="1"/>
</dbReference>
<evidence type="ECO:0000259" key="18">
    <source>
        <dbReference type="PROSITE" id="PS50835"/>
    </source>
</evidence>
<dbReference type="InterPro" id="IPR014030">
    <property type="entry name" value="Ketoacyl_synth_N"/>
</dbReference>
<name>A0A7I8KBP5_SPIIN</name>
<dbReference type="Pfam" id="PF00109">
    <property type="entry name" value="ketoacyl-synt"/>
    <property type="match status" value="1"/>
</dbReference>
<protein>
    <recommendedName>
        <fullName evidence="15">3-oxoacyl-[acyl-carrier-protein] synthase</fullName>
    </recommendedName>
</protein>
<dbReference type="GO" id="GO:0006633">
    <property type="term" value="P:fatty acid biosynthetic process"/>
    <property type="evidence" value="ECO:0007669"/>
    <property type="project" value="UniProtKB-KW"/>
</dbReference>
<evidence type="ECO:0000256" key="14">
    <source>
        <dbReference type="ARBA" id="ARBA00058711"/>
    </source>
</evidence>
<evidence type="ECO:0000259" key="19">
    <source>
        <dbReference type="PROSITE" id="PS52004"/>
    </source>
</evidence>